<sequence length="35" mass="4117">MYGFLLQHSSYMVTFHSIQIYSFIGCMKCSLMFSD</sequence>
<organism evidence="1">
    <name type="scientific">Arundo donax</name>
    <name type="common">Giant reed</name>
    <name type="synonym">Donax arundinaceus</name>
    <dbReference type="NCBI Taxonomy" id="35708"/>
    <lineage>
        <taxon>Eukaryota</taxon>
        <taxon>Viridiplantae</taxon>
        <taxon>Streptophyta</taxon>
        <taxon>Embryophyta</taxon>
        <taxon>Tracheophyta</taxon>
        <taxon>Spermatophyta</taxon>
        <taxon>Magnoliopsida</taxon>
        <taxon>Liliopsida</taxon>
        <taxon>Poales</taxon>
        <taxon>Poaceae</taxon>
        <taxon>PACMAD clade</taxon>
        <taxon>Arundinoideae</taxon>
        <taxon>Arundineae</taxon>
        <taxon>Arundo</taxon>
    </lineage>
</organism>
<dbReference type="EMBL" id="GBRH01182319">
    <property type="protein sequence ID" value="JAE15577.1"/>
    <property type="molecule type" value="Transcribed_RNA"/>
</dbReference>
<protein>
    <submittedName>
        <fullName evidence="1">Uncharacterized protein</fullName>
    </submittedName>
</protein>
<accession>A0A0A9FTH7</accession>
<evidence type="ECO:0000313" key="1">
    <source>
        <dbReference type="EMBL" id="JAE15577.1"/>
    </source>
</evidence>
<reference evidence="1" key="1">
    <citation type="submission" date="2014-09" db="EMBL/GenBank/DDBJ databases">
        <authorList>
            <person name="Magalhaes I.L.F."/>
            <person name="Oliveira U."/>
            <person name="Santos F.R."/>
            <person name="Vidigal T.H.D.A."/>
            <person name="Brescovit A.D."/>
            <person name="Santos A.J."/>
        </authorList>
    </citation>
    <scope>NUCLEOTIDE SEQUENCE</scope>
    <source>
        <tissue evidence="1">Shoot tissue taken approximately 20 cm above the soil surface</tissue>
    </source>
</reference>
<dbReference type="AlphaFoldDB" id="A0A0A9FTH7"/>
<reference evidence="1" key="2">
    <citation type="journal article" date="2015" name="Data Brief">
        <title>Shoot transcriptome of the giant reed, Arundo donax.</title>
        <authorList>
            <person name="Barrero R.A."/>
            <person name="Guerrero F.D."/>
            <person name="Moolhuijzen P."/>
            <person name="Goolsby J.A."/>
            <person name="Tidwell J."/>
            <person name="Bellgard S.E."/>
            <person name="Bellgard M.I."/>
        </authorList>
    </citation>
    <scope>NUCLEOTIDE SEQUENCE</scope>
    <source>
        <tissue evidence="1">Shoot tissue taken approximately 20 cm above the soil surface</tissue>
    </source>
</reference>
<name>A0A0A9FTH7_ARUDO</name>
<proteinExistence type="predicted"/>